<protein>
    <submittedName>
        <fullName evidence="3">GTP-binding protein</fullName>
    </submittedName>
</protein>
<dbReference type="InterPro" id="IPR012675">
    <property type="entry name" value="Beta-grasp_dom_sf"/>
</dbReference>
<feature type="domain" description="OBG-type G" evidence="2">
    <location>
        <begin position="8"/>
        <end position="280"/>
    </location>
</feature>
<evidence type="ECO:0000313" key="3">
    <source>
        <dbReference type="EMBL" id="KAK6588166.1"/>
    </source>
</evidence>
<comment type="caution">
    <text evidence="3">The sequence shown here is derived from an EMBL/GenBank/DDBJ whole genome shotgun (WGS) entry which is preliminary data.</text>
</comment>
<dbReference type="EMBL" id="JAWDEY010000035">
    <property type="protein sequence ID" value="KAK6588166.1"/>
    <property type="molecule type" value="Genomic_DNA"/>
</dbReference>
<dbReference type="GO" id="GO:0005737">
    <property type="term" value="C:cytoplasm"/>
    <property type="evidence" value="ECO:0007669"/>
    <property type="project" value="TreeGrafter"/>
</dbReference>
<dbReference type="PANTHER" id="PTHR23305">
    <property type="entry name" value="OBG GTPASE FAMILY"/>
    <property type="match status" value="1"/>
</dbReference>
<dbReference type="GO" id="GO:0005525">
    <property type="term" value="F:GTP binding"/>
    <property type="evidence" value="ECO:0007669"/>
    <property type="project" value="InterPro"/>
</dbReference>
<keyword evidence="4" id="KW-1185">Reference proteome</keyword>
<accession>A0AAV9Y0E0</accession>
<dbReference type="GO" id="GO:0016887">
    <property type="term" value="F:ATP hydrolysis activity"/>
    <property type="evidence" value="ECO:0007669"/>
    <property type="project" value="TreeGrafter"/>
</dbReference>
<keyword evidence="1" id="KW-0547">Nucleotide-binding</keyword>
<dbReference type="Proteomes" id="UP001311799">
    <property type="component" value="Unassembled WGS sequence"/>
</dbReference>
<dbReference type="Gene3D" id="1.10.8.470">
    <property type="match status" value="1"/>
</dbReference>
<dbReference type="Pfam" id="PF08438">
    <property type="entry name" value="YGR210-like_G4"/>
    <property type="match status" value="1"/>
</dbReference>
<name>A0AAV9Y0E0_9CRYT</name>
<reference evidence="3 4" key="1">
    <citation type="submission" date="2023-10" db="EMBL/GenBank/DDBJ databases">
        <title>Comparative genomics analysis reveals potential genetic determinants of host preference in Cryptosporidium xiaoi.</title>
        <authorList>
            <person name="Xiao L."/>
            <person name="Li J."/>
        </authorList>
    </citation>
    <scope>NUCLEOTIDE SEQUENCE [LARGE SCALE GENOMIC DNA]</scope>
    <source>
        <strain evidence="3 4">52996</strain>
    </source>
</reference>
<dbReference type="PANTHER" id="PTHR23305:SF1">
    <property type="entry name" value="OBG-TYPE G DOMAIN-CONTAINING PROTEIN"/>
    <property type="match status" value="1"/>
</dbReference>
<dbReference type="Gene3D" id="3.10.20.30">
    <property type="match status" value="1"/>
</dbReference>
<proteinExistence type="predicted"/>
<dbReference type="SUPFAM" id="SSF52540">
    <property type="entry name" value="P-loop containing nucleoside triphosphate hydrolases"/>
    <property type="match status" value="1"/>
</dbReference>
<dbReference type="Gene3D" id="3.40.50.300">
    <property type="entry name" value="P-loop containing nucleotide triphosphate hydrolases"/>
    <property type="match status" value="1"/>
</dbReference>
<evidence type="ECO:0000256" key="1">
    <source>
        <dbReference type="ARBA" id="ARBA00022741"/>
    </source>
</evidence>
<dbReference type="PRINTS" id="PR00326">
    <property type="entry name" value="GTP1OBG"/>
</dbReference>
<dbReference type="InterPro" id="IPR031167">
    <property type="entry name" value="G_OBG"/>
</dbReference>
<evidence type="ECO:0000313" key="4">
    <source>
        <dbReference type="Proteomes" id="UP001311799"/>
    </source>
</evidence>
<dbReference type="Pfam" id="PF01926">
    <property type="entry name" value="MMR_HSR1"/>
    <property type="match status" value="1"/>
</dbReference>
<dbReference type="AlphaFoldDB" id="A0AAV9Y0E0"/>
<evidence type="ECO:0000259" key="2">
    <source>
        <dbReference type="PROSITE" id="PS51710"/>
    </source>
</evidence>
<dbReference type="PROSITE" id="PS51710">
    <property type="entry name" value="G_OBG"/>
    <property type="match status" value="1"/>
</dbReference>
<dbReference type="InterPro" id="IPR006073">
    <property type="entry name" value="GTP-bd"/>
</dbReference>
<dbReference type="CDD" id="cd01899">
    <property type="entry name" value="Ygr210"/>
    <property type="match status" value="1"/>
</dbReference>
<gene>
    <name evidence="3" type="ORF">RS030_7985</name>
</gene>
<organism evidence="3 4">
    <name type="scientific">Cryptosporidium xiaoi</name>
    <dbReference type="NCBI Taxonomy" id="659607"/>
    <lineage>
        <taxon>Eukaryota</taxon>
        <taxon>Sar</taxon>
        <taxon>Alveolata</taxon>
        <taxon>Apicomplexa</taxon>
        <taxon>Conoidasida</taxon>
        <taxon>Coccidia</taxon>
        <taxon>Eucoccidiorida</taxon>
        <taxon>Eimeriorina</taxon>
        <taxon>Cryptosporidiidae</taxon>
        <taxon>Cryptosporidium</taxon>
    </lineage>
</organism>
<dbReference type="InterPro" id="IPR013646">
    <property type="entry name" value="YGR210-like_G4"/>
</dbReference>
<dbReference type="InterPro" id="IPR027417">
    <property type="entry name" value="P-loop_NTPase"/>
</dbReference>
<sequence length="429" mass="48676">MSYIQKEYVVGCVGKPSSGKSTFFAAVTETAAKIGNYPFTTIEPNIGIAHYITRCPCKKFNVFCKPVYGHCDEGFRYIPIKLIDIAGLIPGAHKGIGLGNKFLDDLRTAHVLLHIIDVSGNTNEKGEETINYNPIYDHDWLCTEIEMWIFNNIYSNWSSITRKSKSSNYTVTKLLLSQFSGYGCNESMISELVLKLKLNDLTDFSTWDKDNIINLVREFIKIRFPFVIVLNKSDIVSEQCDSNIVSFYEKYSDKHKIVIASSLAEYFIKKMARQNYIKLVRNGETYNYDSFLTSEELNRSDNVSLKKLDYKQKNRLNNIRDMVLFRHGVTGVQDAINTAIEMLDLIPVFPVKNLKNFSNNTSSDETTNFAFQECILVPNCTPIKNLAKLLLGNINKKVTSIETVGGIQVSENQVISKDLNIIKINTETC</sequence>